<evidence type="ECO:0000313" key="2">
    <source>
        <dbReference type="EMBL" id="CAB9511173.1"/>
    </source>
</evidence>
<feature type="domain" description="DUF4116" evidence="1">
    <location>
        <begin position="523"/>
        <end position="567"/>
    </location>
</feature>
<name>A0A9N8DYB9_9STRA</name>
<evidence type="ECO:0000313" key="3">
    <source>
        <dbReference type="Proteomes" id="UP001153069"/>
    </source>
</evidence>
<feature type="domain" description="DUF4116" evidence="1">
    <location>
        <begin position="262"/>
        <end position="310"/>
    </location>
</feature>
<dbReference type="InterPro" id="IPR025197">
    <property type="entry name" value="DUF4116"/>
</dbReference>
<dbReference type="Pfam" id="PF13475">
    <property type="entry name" value="DUF4116"/>
    <property type="match status" value="7"/>
</dbReference>
<reference evidence="2" key="1">
    <citation type="submission" date="2020-06" db="EMBL/GenBank/DDBJ databases">
        <authorList>
            <consortium name="Plant Systems Biology data submission"/>
        </authorList>
    </citation>
    <scope>NUCLEOTIDE SEQUENCE</scope>
    <source>
        <strain evidence="2">D6</strain>
    </source>
</reference>
<feature type="domain" description="DUF4116" evidence="1">
    <location>
        <begin position="485"/>
        <end position="517"/>
    </location>
</feature>
<feature type="domain" description="DUF4116" evidence="1">
    <location>
        <begin position="623"/>
        <end position="658"/>
    </location>
</feature>
<dbReference type="EMBL" id="CAICTM010000470">
    <property type="protein sequence ID" value="CAB9511173.1"/>
    <property type="molecule type" value="Genomic_DNA"/>
</dbReference>
<accession>A0A9N8DYB9</accession>
<feature type="domain" description="DUF4116" evidence="1">
    <location>
        <begin position="704"/>
        <end position="752"/>
    </location>
</feature>
<organism evidence="2 3">
    <name type="scientific">Seminavis robusta</name>
    <dbReference type="NCBI Taxonomy" id="568900"/>
    <lineage>
        <taxon>Eukaryota</taxon>
        <taxon>Sar</taxon>
        <taxon>Stramenopiles</taxon>
        <taxon>Ochrophyta</taxon>
        <taxon>Bacillariophyta</taxon>
        <taxon>Bacillariophyceae</taxon>
        <taxon>Bacillariophycidae</taxon>
        <taxon>Naviculales</taxon>
        <taxon>Naviculaceae</taxon>
        <taxon>Seminavis</taxon>
    </lineage>
</organism>
<sequence length="963" mass="107577">MSSPVSISKKRKRPPSDNDRRKALRMVGEDPNLLGGDLHHFNDDKEIVLAAVSEDGSVLQHASRRLQTNKKIVLAAVQQDGAVLAMSFIHYSFRDDEDVCLAALQSLSPEKSHILQCISPTLRDDKEFMLAAGRLCTHYDPFVGYASERLRNSRRFILAALEQGNAALKHASQRLRDDPKIVLRAVHHSPKALIHASYRLQKDRDIAMALVENASNTNHSMESLIQDRFMGDRQYVLAAIHNARTNEVFALLKRASGNLKSDREVVLAAVRKDGNTLTLASRRLRNDRRIVLKAVKRTGHMLEFASDNLQDDAELVREAIHQHGGCAGILEHASDRLRSNKGFILDVTDGDGLLILQYASEELHNNSQTIANVIKRAVFQEFQKDGVDNADLFRKLPERLRDDYDVVKEAILGDVDIGRFSPEMLQFVSPRLLNDASILRKAIRRQRHDLKKVGVLQPSAGNHALDFVPIHNIRRMLELQEVAEFPLRFEELPVELRNDKEIALTAVRQDGRLLRFCLPDHQDREIALAAVTENCQAIEYVSESLQSDNEIALSAVSGDGLLLRYLPSCNEKSIVVAAVSQNPNAITHTSEAWKADKEIGLLVVSQDDSGSLIQYLDAYVRADKKVALAAVRKNGNAFQYLPEHTREDRELVLCILEKSDSQEMAKSVLAVLPHSLKADKEVVLAGMKHDGDFYFQLYGSLAADRDVVLAALENCSKGVVEQLVQNLDDALTTDREIAMAAVKRNGHCLWYFAELVDDREIVLSAVIADASVMQDVEEHWSEDPEFALEAATQNFLVTEHLEEPLKTALRNDPAVVAQVVRYGGGQGTGAQRWWRSFVGEDFKKLFTPAVVALRKVLPETEGGDFDVMTSSDKATQVSAGMILSLRMESWHLSPHLPTDVQRLIRGYAGIDEDMRVAESIQHCAPVIGAFAERGFLWSHIRVSPYLYSQPSEVEDPEAEESDA</sequence>
<evidence type="ECO:0000259" key="1">
    <source>
        <dbReference type="Pfam" id="PF13475"/>
    </source>
</evidence>
<feature type="domain" description="DUF4116" evidence="1">
    <location>
        <begin position="44"/>
        <end position="94"/>
    </location>
</feature>
<feature type="domain" description="DUF4116" evidence="1">
    <location>
        <begin position="178"/>
        <end position="213"/>
    </location>
</feature>
<dbReference type="AlphaFoldDB" id="A0A9N8DYB9"/>
<protein>
    <recommendedName>
        <fullName evidence="1">DUF4116 domain-containing protein</fullName>
    </recommendedName>
</protein>
<gene>
    <name evidence="2" type="ORF">SEMRO_471_G149810.1</name>
</gene>
<comment type="caution">
    <text evidence="2">The sequence shown here is derived from an EMBL/GenBank/DDBJ whole genome shotgun (WGS) entry which is preliminary data.</text>
</comment>
<proteinExistence type="predicted"/>
<keyword evidence="3" id="KW-1185">Reference proteome</keyword>
<dbReference type="Proteomes" id="UP001153069">
    <property type="component" value="Unassembled WGS sequence"/>
</dbReference>